<dbReference type="InterPro" id="IPR050982">
    <property type="entry name" value="Auxin_biosynth/cation_transpt"/>
</dbReference>
<evidence type="ECO:0000256" key="1">
    <source>
        <dbReference type="ARBA" id="ARBA00001974"/>
    </source>
</evidence>
<accession>A0AAV1R672</accession>
<evidence type="ECO:0000256" key="7">
    <source>
        <dbReference type="ARBA" id="ARBA00023002"/>
    </source>
</evidence>
<evidence type="ECO:0000313" key="11">
    <source>
        <dbReference type="EMBL" id="CAK7329251.1"/>
    </source>
</evidence>
<keyword evidence="4 10" id="KW-0285">Flavoprotein</keyword>
<evidence type="ECO:0000256" key="2">
    <source>
        <dbReference type="ARBA" id="ARBA00004814"/>
    </source>
</evidence>
<keyword evidence="6" id="KW-0521">NADP</keyword>
<proteinExistence type="inferred from homology"/>
<comment type="similarity">
    <text evidence="3 10">Belongs to the FMO family.</text>
</comment>
<keyword evidence="5 10" id="KW-0274">FAD</keyword>
<dbReference type="GO" id="GO:0004499">
    <property type="term" value="F:N,N-dimethylaniline monooxygenase activity"/>
    <property type="evidence" value="ECO:0007669"/>
    <property type="project" value="InterPro"/>
</dbReference>
<dbReference type="Gene3D" id="3.50.50.60">
    <property type="entry name" value="FAD/NAD(P)-binding domain"/>
    <property type="match status" value="2"/>
</dbReference>
<dbReference type="AlphaFoldDB" id="A0AAV1R672"/>
<dbReference type="EMBL" id="CAWUPB010000913">
    <property type="protein sequence ID" value="CAK7329251.1"/>
    <property type="molecule type" value="Genomic_DNA"/>
</dbReference>
<dbReference type="InterPro" id="IPR036188">
    <property type="entry name" value="FAD/NAD-bd_sf"/>
</dbReference>
<reference evidence="11 12" key="1">
    <citation type="submission" date="2024-01" db="EMBL/GenBank/DDBJ databases">
        <authorList>
            <person name="Waweru B."/>
        </authorList>
    </citation>
    <scope>NUCLEOTIDE SEQUENCE [LARGE SCALE GENOMIC DNA]</scope>
</reference>
<dbReference type="SUPFAM" id="SSF51905">
    <property type="entry name" value="FAD/NAD(P)-binding domain"/>
    <property type="match status" value="1"/>
</dbReference>
<protein>
    <recommendedName>
        <fullName evidence="10">Flavin-containing monooxygenase</fullName>
        <ecNumber evidence="10">1.-.-.-</ecNumber>
    </recommendedName>
</protein>
<dbReference type="Proteomes" id="UP001314170">
    <property type="component" value="Unassembled WGS sequence"/>
</dbReference>
<gene>
    <name evidence="11" type="ORF">DCAF_LOCUS7000</name>
</gene>
<dbReference type="GO" id="GO:0009851">
    <property type="term" value="P:auxin biosynthetic process"/>
    <property type="evidence" value="ECO:0007669"/>
    <property type="project" value="UniProtKB-KW"/>
</dbReference>
<evidence type="ECO:0000256" key="5">
    <source>
        <dbReference type="ARBA" id="ARBA00022827"/>
    </source>
</evidence>
<dbReference type="PANTHER" id="PTHR43539:SF9">
    <property type="entry name" value="INDOLE-3-PYRUVATE MONOOXYGENASE YUCCA11-RELATED"/>
    <property type="match status" value="1"/>
</dbReference>
<dbReference type="InterPro" id="IPR020946">
    <property type="entry name" value="Flavin_mOase-like"/>
</dbReference>
<dbReference type="GO" id="GO:0103075">
    <property type="term" value="F:indole-3-pyruvate monooxygenase activity"/>
    <property type="evidence" value="ECO:0007669"/>
    <property type="project" value="UniProtKB-EC"/>
</dbReference>
<comment type="cofactor">
    <cofactor evidence="1 10">
        <name>FAD</name>
        <dbReference type="ChEBI" id="CHEBI:57692"/>
    </cofactor>
</comment>
<keyword evidence="8" id="KW-0073">Auxin biosynthesis</keyword>
<evidence type="ECO:0000313" key="12">
    <source>
        <dbReference type="Proteomes" id="UP001314170"/>
    </source>
</evidence>
<dbReference type="GO" id="GO:0050660">
    <property type="term" value="F:flavin adenine dinucleotide binding"/>
    <property type="evidence" value="ECO:0007669"/>
    <property type="project" value="InterPro"/>
</dbReference>
<evidence type="ECO:0000256" key="3">
    <source>
        <dbReference type="ARBA" id="ARBA00009183"/>
    </source>
</evidence>
<keyword evidence="10" id="KW-0503">Monooxygenase</keyword>
<keyword evidence="7 10" id="KW-0560">Oxidoreductase</keyword>
<evidence type="ECO:0000256" key="8">
    <source>
        <dbReference type="ARBA" id="ARBA00023070"/>
    </source>
</evidence>
<comment type="caution">
    <text evidence="11">The sequence shown here is derived from an EMBL/GenBank/DDBJ whole genome shotgun (WGS) entry which is preliminary data.</text>
</comment>
<comment type="catalytic activity">
    <reaction evidence="9">
        <text>indole-3-pyruvate + NADPH + O2 + H(+) = (indol-3-yl)acetate + CO2 + NADP(+) + H2O</text>
        <dbReference type="Rhea" id="RHEA:34331"/>
        <dbReference type="ChEBI" id="CHEBI:15377"/>
        <dbReference type="ChEBI" id="CHEBI:15378"/>
        <dbReference type="ChEBI" id="CHEBI:15379"/>
        <dbReference type="ChEBI" id="CHEBI:16526"/>
        <dbReference type="ChEBI" id="CHEBI:17640"/>
        <dbReference type="ChEBI" id="CHEBI:30854"/>
        <dbReference type="ChEBI" id="CHEBI:57783"/>
        <dbReference type="ChEBI" id="CHEBI:58349"/>
        <dbReference type="EC" id="1.14.13.168"/>
    </reaction>
</comment>
<dbReference type="EC" id="1.-.-.-" evidence="10"/>
<dbReference type="GO" id="GO:0050661">
    <property type="term" value="F:NADP binding"/>
    <property type="evidence" value="ECO:0007669"/>
    <property type="project" value="InterPro"/>
</dbReference>
<evidence type="ECO:0000256" key="9">
    <source>
        <dbReference type="ARBA" id="ARBA00047707"/>
    </source>
</evidence>
<evidence type="ECO:0000256" key="4">
    <source>
        <dbReference type="ARBA" id="ARBA00022630"/>
    </source>
</evidence>
<dbReference type="PANTHER" id="PTHR43539">
    <property type="entry name" value="FLAVIN-BINDING MONOOXYGENASE-LIKE PROTEIN (AFU_ORTHOLOGUE AFUA_4G09220)"/>
    <property type="match status" value="1"/>
</dbReference>
<organism evidence="11 12">
    <name type="scientific">Dovyalis caffra</name>
    <dbReference type="NCBI Taxonomy" id="77055"/>
    <lineage>
        <taxon>Eukaryota</taxon>
        <taxon>Viridiplantae</taxon>
        <taxon>Streptophyta</taxon>
        <taxon>Embryophyta</taxon>
        <taxon>Tracheophyta</taxon>
        <taxon>Spermatophyta</taxon>
        <taxon>Magnoliopsida</taxon>
        <taxon>eudicotyledons</taxon>
        <taxon>Gunneridae</taxon>
        <taxon>Pentapetalae</taxon>
        <taxon>rosids</taxon>
        <taxon>fabids</taxon>
        <taxon>Malpighiales</taxon>
        <taxon>Salicaceae</taxon>
        <taxon>Flacourtieae</taxon>
        <taxon>Dovyalis</taxon>
    </lineage>
</organism>
<name>A0AAV1R672_9ROSI</name>
<dbReference type="PRINTS" id="PR00368">
    <property type="entry name" value="FADPNR"/>
</dbReference>
<evidence type="ECO:0000256" key="10">
    <source>
        <dbReference type="RuleBase" id="RU361177"/>
    </source>
</evidence>
<keyword evidence="12" id="KW-1185">Reference proteome</keyword>
<comment type="pathway">
    <text evidence="2">Plant hormone metabolism; auxin biosynthesis.</text>
</comment>
<evidence type="ECO:0000256" key="6">
    <source>
        <dbReference type="ARBA" id="ARBA00022857"/>
    </source>
</evidence>
<sequence length="368" mass="40850">MSLLSQFSNIYPMEEVEVVIVGAGPAGLATSACLNHLSIPNIVLERGDVYASLWKKRAYDRPVESACFDKESGKWWIDVKNVEQNVDETYVAKFLVVATGENSEGFIPEVPGLDSFPGELLHSSKYENGNKYKGKDVLVVGCGNSGLEISYDLNTWGAKTSLVARSPAHILTKEIVFLGMRLLNFLPCKVVDATVVLLSRLKHGDISYHGIHKPAKGPFYLKATTGRSPTIDVGAVEKIKAKQIQVFPSITDIKGRKVEFANGKVSQFDVLIFATGYKSIVRRWLKGGEDLFDNNGMPKPSFPDRWKGKNGLYCAGFARKGLLGISNDARNIARDINLALKMEEPRKVEPSDENRRPFTYYCRRPSKI</sequence>
<dbReference type="Pfam" id="PF00743">
    <property type="entry name" value="FMO-like"/>
    <property type="match status" value="1"/>
</dbReference>